<evidence type="ECO:0000313" key="2">
    <source>
        <dbReference type="Proteomes" id="UP001055879"/>
    </source>
</evidence>
<evidence type="ECO:0000313" key="1">
    <source>
        <dbReference type="EMBL" id="KAI3707152.1"/>
    </source>
</evidence>
<proteinExistence type="predicted"/>
<sequence>MKNLNGKKGKESEDRESEASINKFVKRLETENAEIRAEMEVSKLSALESVNTCLEDYIAAENRRIIELQEEMLQVEEAKKAIEITDKGLHRMGKQTKVVLLNVGVLKTILMLWLKYEYHDEAKIDVSLWILIPHLIAQLSKLLPPKAMKKSHNIIAEHKIYRHSIIQEINEFTEDRLLLMVLKDFTEQIRVKITGKCLFFRQTRTLVLILSVVNLLVKRSFGLIQVELEEKDKSLHEDM</sequence>
<keyword evidence="2" id="KW-1185">Reference proteome</keyword>
<dbReference type="EMBL" id="CM042054">
    <property type="protein sequence ID" value="KAI3707152.1"/>
    <property type="molecule type" value="Genomic_DNA"/>
</dbReference>
<accession>A0ACB9AAB9</accession>
<comment type="caution">
    <text evidence="1">The sequence shown here is derived from an EMBL/GenBank/DDBJ whole genome shotgun (WGS) entry which is preliminary data.</text>
</comment>
<reference evidence="1 2" key="2">
    <citation type="journal article" date="2022" name="Mol. Ecol. Resour.">
        <title>The genomes of chicory, endive, great burdock and yacon provide insights into Asteraceae paleo-polyploidization history and plant inulin production.</title>
        <authorList>
            <person name="Fan W."/>
            <person name="Wang S."/>
            <person name="Wang H."/>
            <person name="Wang A."/>
            <person name="Jiang F."/>
            <person name="Liu H."/>
            <person name="Zhao H."/>
            <person name="Xu D."/>
            <person name="Zhang Y."/>
        </authorList>
    </citation>
    <scope>NUCLEOTIDE SEQUENCE [LARGE SCALE GENOMIC DNA]</scope>
    <source>
        <strain evidence="2">cv. Niubang</strain>
    </source>
</reference>
<protein>
    <submittedName>
        <fullName evidence="1">Uncharacterized protein</fullName>
    </submittedName>
</protein>
<gene>
    <name evidence="1" type="ORF">L6452_25416</name>
</gene>
<name>A0ACB9AAB9_ARCLA</name>
<dbReference type="Proteomes" id="UP001055879">
    <property type="component" value="Linkage Group LG08"/>
</dbReference>
<reference evidence="2" key="1">
    <citation type="journal article" date="2022" name="Mol. Ecol. Resour.">
        <title>The genomes of chicory, endive, great burdock and yacon provide insights into Asteraceae palaeo-polyploidization history and plant inulin production.</title>
        <authorList>
            <person name="Fan W."/>
            <person name="Wang S."/>
            <person name="Wang H."/>
            <person name="Wang A."/>
            <person name="Jiang F."/>
            <person name="Liu H."/>
            <person name="Zhao H."/>
            <person name="Xu D."/>
            <person name="Zhang Y."/>
        </authorList>
    </citation>
    <scope>NUCLEOTIDE SEQUENCE [LARGE SCALE GENOMIC DNA]</scope>
    <source>
        <strain evidence="2">cv. Niubang</strain>
    </source>
</reference>
<organism evidence="1 2">
    <name type="scientific">Arctium lappa</name>
    <name type="common">Greater burdock</name>
    <name type="synonym">Lappa major</name>
    <dbReference type="NCBI Taxonomy" id="4217"/>
    <lineage>
        <taxon>Eukaryota</taxon>
        <taxon>Viridiplantae</taxon>
        <taxon>Streptophyta</taxon>
        <taxon>Embryophyta</taxon>
        <taxon>Tracheophyta</taxon>
        <taxon>Spermatophyta</taxon>
        <taxon>Magnoliopsida</taxon>
        <taxon>eudicotyledons</taxon>
        <taxon>Gunneridae</taxon>
        <taxon>Pentapetalae</taxon>
        <taxon>asterids</taxon>
        <taxon>campanulids</taxon>
        <taxon>Asterales</taxon>
        <taxon>Asteraceae</taxon>
        <taxon>Carduoideae</taxon>
        <taxon>Cardueae</taxon>
        <taxon>Arctiinae</taxon>
        <taxon>Arctium</taxon>
    </lineage>
</organism>